<comment type="caution">
    <text evidence="2">The sequence shown here is derived from an EMBL/GenBank/DDBJ whole genome shotgun (WGS) entry which is preliminary data.</text>
</comment>
<sequence>MRAGPPGPAPVLPPSERDGPARVNLASSDSGETEKMMLIEQTTVAAAALPLAQFKAHLRLGTGFADAGDQDAYLETLLRAALAAIEARTGKVLISRSFSYVLYGWRRGGSQSLPVAPVRAVTEIRIVDRGGVAVPVAPERYHLLADAHLPVVRGTGGAMPGIPFEGSAEIDFEAGFGPDWAAVPEDLGHAVLLLAAHYYENRLEQTVGGGAMPFGIAALTDRWRRLRLTPGGA</sequence>
<feature type="compositionally biased region" description="Pro residues" evidence="1">
    <location>
        <begin position="1"/>
        <end position="13"/>
    </location>
</feature>
<dbReference type="EMBL" id="QAYC01000006">
    <property type="protein sequence ID" value="PTW49888.1"/>
    <property type="molecule type" value="Genomic_DNA"/>
</dbReference>
<keyword evidence="3" id="KW-1185">Reference proteome</keyword>
<gene>
    <name evidence="2" type="ORF">C8N38_106149</name>
</gene>
<evidence type="ECO:0000313" key="2">
    <source>
        <dbReference type="EMBL" id="PTW49888.1"/>
    </source>
</evidence>
<protein>
    <submittedName>
        <fullName evidence="2">Putative phiE125 gp8 family phage protein</fullName>
    </submittedName>
</protein>
<evidence type="ECO:0000256" key="1">
    <source>
        <dbReference type="SAM" id="MobiDB-lite"/>
    </source>
</evidence>
<name>A0A8E2VJR1_9RHOB</name>
<dbReference type="CDD" id="cd08054">
    <property type="entry name" value="gp6"/>
    <property type="match status" value="1"/>
</dbReference>
<dbReference type="NCBIfam" id="TIGR02215">
    <property type="entry name" value="phage_chp_gp8"/>
    <property type="match status" value="1"/>
</dbReference>
<dbReference type="InterPro" id="IPR011738">
    <property type="entry name" value="Phage_CHP"/>
</dbReference>
<accession>A0A8E2VJR1</accession>
<dbReference type="Gene3D" id="1.10.3230.30">
    <property type="entry name" value="Phage gp6-like head-tail connector protein"/>
    <property type="match status" value="1"/>
</dbReference>
<organism evidence="2 3">
    <name type="scientific">Rhodovulum kholense</name>
    <dbReference type="NCBI Taxonomy" id="453584"/>
    <lineage>
        <taxon>Bacteria</taxon>
        <taxon>Pseudomonadati</taxon>
        <taxon>Pseudomonadota</taxon>
        <taxon>Alphaproteobacteria</taxon>
        <taxon>Rhodobacterales</taxon>
        <taxon>Paracoccaceae</taxon>
        <taxon>Rhodovulum</taxon>
    </lineage>
</organism>
<reference evidence="2 3" key="1">
    <citation type="submission" date="2018-04" db="EMBL/GenBank/DDBJ databases">
        <title>Genomic Encyclopedia of Archaeal and Bacterial Type Strains, Phase II (KMG-II): from individual species to whole genera.</title>
        <authorList>
            <person name="Goeker M."/>
        </authorList>
    </citation>
    <scope>NUCLEOTIDE SEQUENCE [LARGE SCALE GENOMIC DNA]</scope>
    <source>
        <strain evidence="2 3">DSM 19783</strain>
    </source>
</reference>
<feature type="region of interest" description="Disordered" evidence="1">
    <location>
        <begin position="1"/>
        <end position="22"/>
    </location>
</feature>
<proteinExistence type="predicted"/>
<dbReference type="AlphaFoldDB" id="A0A8E2VJR1"/>
<dbReference type="Proteomes" id="UP000244037">
    <property type="component" value="Unassembled WGS sequence"/>
</dbReference>
<evidence type="ECO:0000313" key="3">
    <source>
        <dbReference type="Proteomes" id="UP000244037"/>
    </source>
</evidence>